<gene>
    <name evidence="1" type="ORF">AVEN_24393_1</name>
</gene>
<organism evidence="1 2">
    <name type="scientific">Araneus ventricosus</name>
    <name type="common">Orbweaver spider</name>
    <name type="synonym">Epeira ventricosa</name>
    <dbReference type="NCBI Taxonomy" id="182803"/>
    <lineage>
        <taxon>Eukaryota</taxon>
        <taxon>Metazoa</taxon>
        <taxon>Ecdysozoa</taxon>
        <taxon>Arthropoda</taxon>
        <taxon>Chelicerata</taxon>
        <taxon>Arachnida</taxon>
        <taxon>Araneae</taxon>
        <taxon>Araneomorphae</taxon>
        <taxon>Entelegynae</taxon>
        <taxon>Araneoidea</taxon>
        <taxon>Araneidae</taxon>
        <taxon>Araneus</taxon>
    </lineage>
</organism>
<dbReference type="Pfam" id="PF05380">
    <property type="entry name" value="Peptidase_A17"/>
    <property type="match status" value="1"/>
</dbReference>
<protein>
    <submittedName>
        <fullName evidence="1">Uncharacterized protein</fullName>
    </submittedName>
</protein>
<dbReference type="GO" id="GO:0071897">
    <property type="term" value="P:DNA biosynthetic process"/>
    <property type="evidence" value="ECO:0007669"/>
    <property type="project" value="UniProtKB-ARBA"/>
</dbReference>
<dbReference type="AlphaFoldDB" id="A0A4Y2UPB4"/>
<keyword evidence="2" id="KW-1185">Reference proteome</keyword>
<accession>A0A4Y2UPB4</accession>
<sequence length="292" mass="33144">MQWRPTSDIFTFQVTAKLKDNFSKREVLSNIASTFDPLGLIGSKITSAKIFLQRIRLQKLNCNDTVPPNDLNDWLKFLQDLQAVNKLEITRYAIITIPVTIDLLCFCDVLDKAYGAVLYLCCKNESGEVQTCILCRKSIVCPIKATTTPHLELSAALLLVRLVSKVISIIQVPINHIYMWTDSNIALAWIKIPHEKLKTYVSNPVKIINTLCPNYDWRHANSTDNPADLISMDEDNILRVGGCLQKTRITPDENYPKLLPAHLHVCPQTLLHLVRQEFWPVGGRNLARKIVN</sequence>
<dbReference type="InterPro" id="IPR043502">
    <property type="entry name" value="DNA/RNA_pol_sf"/>
</dbReference>
<dbReference type="InterPro" id="IPR008042">
    <property type="entry name" value="Retrotrans_Pao"/>
</dbReference>
<name>A0A4Y2UPB4_ARAVE</name>
<proteinExistence type="predicted"/>
<dbReference type="OrthoDB" id="8194935at2759"/>
<dbReference type="PANTHER" id="PTHR47331">
    <property type="entry name" value="PHD-TYPE DOMAIN-CONTAINING PROTEIN"/>
    <property type="match status" value="1"/>
</dbReference>
<evidence type="ECO:0000313" key="1">
    <source>
        <dbReference type="EMBL" id="GBO13991.1"/>
    </source>
</evidence>
<dbReference type="Proteomes" id="UP000499080">
    <property type="component" value="Unassembled WGS sequence"/>
</dbReference>
<reference evidence="1 2" key="1">
    <citation type="journal article" date="2019" name="Sci. Rep.">
        <title>Orb-weaving spider Araneus ventricosus genome elucidates the spidroin gene catalogue.</title>
        <authorList>
            <person name="Kono N."/>
            <person name="Nakamura H."/>
            <person name="Ohtoshi R."/>
            <person name="Moran D.A.P."/>
            <person name="Shinohara A."/>
            <person name="Yoshida Y."/>
            <person name="Fujiwara M."/>
            <person name="Mori M."/>
            <person name="Tomita M."/>
            <person name="Arakawa K."/>
        </authorList>
    </citation>
    <scope>NUCLEOTIDE SEQUENCE [LARGE SCALE GENOMIC DNA]</scope>
</reference>
<dbReference type="SUPFAM" id="SSF56672">
    <property type="entry name" value="DNA/RNA polymerases"/>
    <property type="match status" value="1"/>
</dbReference>
<dbReference type="EMBL" id="BGPR01038185">
    <property type="protein sequence ID" value="GBO13991.1"/>
    <property type="molecule type" value="Genomic_DNA"/>
</dbReference>
<comment type="caution">
    <text evidence="1">The sequence shown here is derived from an EMBL/GenBank/DDBJ whole genome shotgun (WGS) entry which is preliminary data.</text>
</comment>
<evidence type="ECO:0000313" key="2">
    <source>
        <dbReference type="Proteomes" id="UP000499080"/>
    </source>
</evidence>